<feature type="region of interest" description="Disordered" evidence="1">
    <location>
        <begin position="73"/>
        <end position="108"/>
    </location>
</feature>
<keyword evidence="4" id="KW-1185">Reference proteome</keyword>
<protein>
    <submittedName>
        <fullName evidence="3">Transposase domain</fullName>
    </submittedName>
</protein>
<feature type="compositionally biased region" description="Basic and acidic residues" evidence="1">
    <location>
        <begin position="96"/>
        <end position="107"/>
    </location>
</feature>
<proteinExistence type="predicted"/>
<evidence type="ECO:0000259" key="2">
    <source>
        <dbReference type="Pfam" id="PF05598"/>
    </source>
</evidence>
<accession>A0A1G8SM27</accession>
<dbReference type="PANTHER" id="PTHR33803:SF3">
    <property type="entry name" value="BLL1974 PROTEIN"/>
    <property type="match status" value="1"/>
</dbReference>
<dbReference type="EMBL" id="FNEN01000031">
    <property type="protein sequence ID" value="SDJ30213.1"/>
    <property type="molecule type" value="Genomic_DNA"/>
</dbReference>
<dbReference type="Proteomes" id="UP000198853">
    <property type="component" value="Unassembled WGS sequence"/>
</dbReference>
<evidence type="ECO:0000313" key="3">
    <source>
        <dbReference type="EMBL" id="SDJ30213.1"/>
    </source>
</evidence>
<dbReference type="AlphaFoldDB" id="A0A1G8SM27"/>
<dbReference type="Pfam" id="PF05598">
    <property type="entry name" value="DUF772"/>
    <property type="match status" value="1"/>
</dbReference>
<dbReference type="PANTHER" id="PTHR33803">
    <property type="entry name" value="IS1478 TRANSPOSASE"/>
    <property type="match status" value="1"/>
</dbReference>
<sequence length="273" mass="30983">MALGALIIKEKLGTSDRETVEQITENPYLQYFHGLPEFSEAAPFDASTMTHFRKRISREMIDQINAWIVEDQQSQDSGDGDADDDHRGTPSSSAPSEEKEKETDAPETHQGVLLIDATCAPADIAYPTDLKLLNEAREKLEAMIDVLHEPFRGNQKKPRTYRNQARQSYLSIAKQKSPKRKKVRKVIRKQLGYVERDLNHLEELSRQSGLERLSSKQYGELLSFRNCTVSKGRCLKRRPTALTTGSSAFINPMFGRWFVEKPIRTLNSALSCP</sequence>
<evidence type="ECO:0000313" key="4">
    <source>
        <dbReference type="Proteomes" id="UP000198853"/>
    </source>
</evidence>
<gene>
    <name evidence="3" type="ORF">SAMN04488123_13110</name>
</gene>
<feature type="domain" description="Transposase InsH N-terminal" evidence="2">
    <location>
        <begin position="1"/>
        <end position="55"/>
    </location>
</feature>
<name>A0A1G8SM27_9BACI</name>
<evidence type="ECO:0000256" key="1">
    <source>
        <dbReference type="SAM" id="MobiDB-lite"/>
    </source>
</evidence>
<reference evidence="3 4" key="1">
    <citation type="submission" date="2016-10" db="EMBL/GenBank/DDBJ databases">
        <authorList>
            <person name="de Groot N.N."/>
        </authorList>
    </citation>
    <scope>NUCLEOTIDE SEQUENCE [LARGE SCALE GENOMIC DNA]</scope>
    <source>
        <strain evidence="3 4">DSM 21771</strain>
    </source>
</reference>
<organism evidence="3 4">
    <name type="scientific">Natribacillus halophilus</name>
    <dbReference type="NCBI Taxonomy" id="549003"/>
    <lineage>
        <taxon>Bacteria</taxon>
        <taxon>Bacillati</taxon>
        <taxon>Bacillota</taxon>
        <taxon>Bacilli</taxon>
        <taxon>Bacillales</taxon>
        <taxon>Bacillaceae</taxon>
        <taxon>Natribacillus</taxon>
    </lineage>
</organism>
<dbReference type="InterPro" id="IPR008490">
    <property type="entry name" value="Transposase_InsH_N"/>
</dbReference>